<dbReference type="EMBL" id="CALNXI010000749">
    <property type="protein sequence ID" value="CAH3043621.1"/>
    <property type="molecule type" value="Genomic_DNA"/>
</dbReference>
<evidence type="ECO:0000256" key="2">
    <source>
        <dbReference type="SAM" id="MobiDB-lite"/>
    </source>
</evidence>
<dbReference type="Gene3D" id="2.60.40.10">
    <property type="entry name" value="Immunoglobulins"/>
    <property type="match status" value="6"/>
</dbReference>
<dbReference type="PANTHER" id="PTHR46957">
    <property type="entry name" value="CYTOKINE RECEPTOR"/>
    <property type="match status" value="1"/>
</dbReference>
<dbReference type="InterPro" id="IPR036179">
    <property type="entry name" value="Ig-like_dom_sf"/>
</dbReference>
<feature type="non-terminal residue" evidence="5">
    <location>
        <position position="1"/>
    </location>
</feature>
<name>A0ABN8N7X3_9CNID</name>
<protein>
    <submittedName>
        <fullName evidence="5">Uncharacterized protein</fullName>
    </submittedName>
</protein>
<reference evidence="5 6" key="1">
    <citation type="submission" date="2022-05" db="EMBL/GenBank/DDBJ databases">
        <authorList>
            <consortium name="Genoscope - CEA"/>
            <person name="William W."/>
        </authorList>
    </citation>
    <scope>NUCLEOTIDE SEQUENCE [LARGE SCALE GENOMIC DNA]</scope>
</reference>
<evidence type="ECO:0000256" key="1">
    <source>
        <dbReference type="ARBA" id="ARBA00004479"/>
    </source>
</evidence>
<dbReference type="SUPFAM" id="SSF48726">
    <property type="entry name" value="Immunoglobulin"/>
    <property type="match status" value="1"/>
</dbReference>
<feature type="domain" description="Fibronectin type-III" evidence="4">
    <location>
        <begin position="5"/>
        <end position="99"/>
    </location>
</feature>
<dbReference type="InterPro" id="IPR050713">
    <property type="entry name" value="RTP_Phos/Ushers"/>
</dbReference>
<dbReference type="CDD" id="cd00063">
    <property type="entry name" value="FN3"/>
    <property type="match status" value="4"/>
</dbReference>
<feature type="region of interest" description="Disordered" evidence="2">
    <location>
        <begin position="229"/>
        <end position="249"/>
    </location>
</feature>
<accession>A0ABN8N7X3</accession>
<feature type="domain" description="Ig-like" evidence="3">
    <location>
        <begin position="448"/>
        <end position="486"/>
    </location>
</feature>
<sequence length="486" mass="51995">VPNAPPANVIGKHITSTSIFVQWDDVPTHNQNGTIVSYTVTHTELPNGSPISQVVIAPKRNATLTGLKKFTNYSITVFASTAKGDGSRSDPIIVITDEDKPSAAPINVRARNLSSTSILVQWGEVPDTDKNGIILSYTVNYEVNPEVSLQQSQVVNASTREVTLTGLDKNTEYKIMLFANTSKGGGKAGPNDRQANLTGLKEFVNYNISVVAFTAKGDGPPSIIVVRTDQDQPDGAPQNVRGQNTSSTSISVSWEEVQAELRNGIITGYNITYKSQTENDNGFVEAGPNDRQANLTGLKEFVNYNISVVAATERGDGPPSIIVVRTDEDRPNAPPSNVRGHNTSSTIILVQWGDVPAAAQNGIIRSYTVTYRALPDGSPVTKIVDAPTTFATVTGLNESTNYSIKVFASTVKGDGIASTPIVVITDKDAAINNHLSKECTFILTTVAPELMEYPKNQLTIEGSNVTFSCIASGVPSPRISWTINGT</sequence>
<dbReference type="InterPro" id="IPR007110">
    <property type="entry name" value="Ig-like_dom"/>
</dbReference>
<organism evidence="5 6">
    <name type="scientific">Porites evermanni</name>
    <dbReference type="NCBI Taxonomy" id="104178"/>
    <lineage>
        <taxon>Eukaryota</taxon>
        <taxon>Metazoa</taxon>
        <taxon>Cnidaria</taxon>
        <taxon>Anthozoa</taxon>
        <taxon>Hexacorallia</taxon>
        <taxon>Scleractinia</taxon>
        <taxon>Fungiina</taxon>
        <taxon>Poritidae</taxon>
        <taxon>Porites</taxon>
    </lineage>
</organism>
<evidence type="ECO:0000259" key="4">
    <source>
        <dbReference type="PROSITE" id="PS50853"/>
    </source>
</evidence>
<dbReference type="InterPro" id="IPR003961">
    <property type="entry name" value="FN3_dom"/>
</dbReference>
<comment type="caution">
    <text evidence="5">The sequence shown here is derived from an EMBL/GenBank/DDBJ whole genome shotgun (WGS) entry which is preliminary data.</text>
</comment>
<dbReference type="InterPro" id="IPR013783">
    <property type="entry name" value="Ig-like_fold"/>
</dbReference>
<dbReference type="PANTHER" id="PTHR46957:SF6">
    <property type="entry name" value="PROTEIN-TYROSINE-PHOSPHATASE"/>
    <property type="match status" value="1"/>
</dbReference>
<dbReference type="InterPro" id="IPR036116">
    <property type="entry name" value="FN3_sf"/>
</dbReference>
<dbReference type="PROSITE" id="PS50835">
    <property type="entry name" value="IG_LIKE"/>
    <property type="match status" value="1"/>
</dbReference>
<feature type="compositionally biased region" description="Polar residues" evidence="2">
    <location>
        <begin position="240"/>
        <end position="249"/>
    </location>
</feature>
<keyword evidence="6" id="KW-1185">Reference proteome</keyword>
<evidence type="ECO:0000259" key="3">
    <source>
        <dbReference type="PROSITE" id="PS50835"/>
    </source>
</evidence>
<proteinExistence type="predicted"/>
<dbReference type="PRINTS" id="PR00014">
    <property type="entry name" value="FNTYPEIII"/>
</dbReference>
<gene>
    <name evidence="5" type="ORF">PEVE_00040636</name>
</gene>
<comment type="subcellular location">
    <subcellularLocation>
        <location evidence="1">Membrane</location>
        <topology evidence="1">Single-pass type I membrane protein</topology>
    </subcellularLocation>
</comment>
<dbReference type="PROSITE" id="PS50853">
    <property type="entry name" value="FN3"/>
    <property type="match status" value="4"/>
</dbReference>
<feature type="domain" description="Fibronectin type-III" evidence="4">
    <location>
        <begin position="334"/>
        <end position="428"/>
    </location>
</feature>
<evidence type="ECO:0000313" key="6">
    <source>
        <dbReference type="Proteomes" id="UP001159427"/>
    </source>
</evidence>
<dbReference type="SUPFAM" id="SSF49265">
    <property type="entry name" value="Fibronectin type III"/>
    <property type="match status" value="3"/>
</dbReference>
<dbReference type="Proteomes" id="UP001159427">
    <property type="component" value="Unassembled WGS sequence"/>
</dbReference>
<feature type="domain" description="Fibronectin type-III" evidence="4">
    <location>
        <begin position="236"/>
        <end position="330"/>
    </location>
</feature>
<evidence type="ECO:0000313" key="5">
    <source>
        <dbReference type="EMBL" id="CAH3043621.1"/>
    </source>
</evidence>
<dbReference type="SMART" id="SM00060">
    <property type="entry name" value="FN3"/>
    <property type="match status" value="4"/>
</dbReference>
<feature type="non-terminal residue" evidence="5">
    <location>
        <position position="486"/>
    </location>
</feature>
<dbReference type="Pfam" id="PF00041">
    <property type="entry name" value="fn3"/>
    <property type="match status" value="4"/>
</dbReference>
<feature type="domain" description="Fibronectin type-III" evidence="4">
    <location>
        <begin position="104"/>
        <end position="203"/>
    </location>
</feature>